<feature type="non-terminal residue" evidence="1">
    <location>
        <position position="56"/>
    </location>
</feature>
<dbReference type="AlphaFoldDB" id="A0A382PAR7"/>
<gene>
    <name evidence="1" type="ORF">METZ01_LOCUS321896</name>
</gene>
<feature type="non-terminal residue" evidence="1">
    <location>
        <position position="1"/>
    </location>
</feature>
<sequence>GGHGAIGHAVRLGRGLGVDAVGASAGMGFPCGGARSFSQCGGLRGGDLAQVGTDRL</sequence>
<proteinExistence type="predicted"/>
<protein>
    <submittedName>
        <fullName evidence="1">Uncharacterized protein</fullName>
    </submittedName>
</protein>
<dbReference type="EMBL" id="UINC01105247">
    <property type="protein sequence ID" value="SVC69042.1"/>
    <property type="molecule type" value="Genomic_DNA"/>
</dbReference>
<organism evidence="1">
    <name type="scientific">marine metagenome</name>
    <dbReference type="NCBI Taxonomy" id="408172"/>
    <lineage>
        <taxon>unclassified sequences</taxon>
        <taxon>metagenomes</taxon>
        <taxon>ecological metagenomes</taxon>
    </lineage>
</organism>
<accession>A0A382PAR7</accession>
<name>A0A382PAR7_9ZZZZ</name>
<evidence type="ECO:0000313" key="1">
    <source>
        <dbReference type="EMBL" id="SVC69042.1"/>
    </source>
</evidence>
<reference evidence="1" key="1">
    <citation type="submission" date="2018-05" db="EMBL/GenBank/DDBJ databases">
        <authorList>
            <person name="Lanie J.A."/>
            <person name="Ng W.-L."/>
            <person name="Kazmierczak K.M."/>
            <person name="Andrzejewski T.M."/>
            <person name="Davidsen T.M."/>
            <person name="Wayne K.J."/>
            <person name="Tettelin H."/>
            <person name="Glass J.I."/>
            <person name="Rusch D."/>
            <person name="Podicherti R."/>
            <person name="Tsui H.-C.T."/>
            <person name="Winkler M.E."/>
        </authorList>
    </citation>
    <scope>NUCLEOTIDE SEQUENCE</scope>
</reference>